<evidence type="ECO:0000259" key="2">
    <source>
        <dbReference type="Pfam" id="PF17775"/>
    </source>
</evidence>
<feature type="domain" description="YchJ-like middle NTF2-like" evidence="2">
    <location>
        <begin position="43"/>
        <end position="134"/>
    </location>
</feature>
<name>A0A1H3PKG2_9BURK</name>
<dbReference type="Pfam" id="PF17775">
    <property type="entry name" value="YchJ_M-like"/>
    <property type="match status" value="1"/>
</dbReference>
<organism evidence="3 4">
    <name type="scientific">Delftia lacustris</name>
    <dbReference type="NCBI Taxonomy" id="558537"/>
    <lineage>
        <taxon>Bacteria</taxon>
        <taxon>Pseudomonadati</taxon>
        <taxon>Pseudomonadota</taxon>
        <taxon>Betaproteobacteria</taxon>
        <taxon>Burkholderiales</taxon>
        <taxon>Comamonadaceae</taxon>
        <taxon>Delftia</taxon>
    </lineage>
</organism>
<dbReference type="InterPro" id="IPR032710">
    <property type="entry name" value="NTF2-like_dom_sf"/>
</dbReference>
<comment type="similarity">
    <text evidence="1">Belongs to the UPF0225 family.</text>
</comment>
<dbReference type="Proteomes" id="UP000183417">
    <property type="component" value="Unassembled WGS sequence"/>
</dbReference>
<dbReference type="SUPFAM" id="SSF54427">
    <property type="entry name" value="NTF2-like"/>
    <property type="match status" value="1"/>
</dbReference>
<dbReference type="Gene3D" id="3.10.450.50">
    <property type="match status" value="1"/>
</dbReference>
<gene>
    <name evidence="3" type="ORF">SAMN05421547_110202</name>
</gene>
<accession>A0A1H3PKG2</accession>
<proteinExistence type="inferred from homology"/>
<dbReference type="PANTHER" id="PTHR33747">
    <property type="entry name" value="UPF0225 PROTEIN SCO1677"/>
    <property type="match status" value="1"/>
</dbReference>
<dbReference type="PANTHER" id="PTHR33747:SF1">
    <property type="entry name" value="ADENYLATE CYCLASE-ASSOCIATED CAP C-TERMINAL DOMAIN-CONTAINING PROTEIN"/>
    <property type="match status" value="1"/>
</dbReference>
<protein>
    <recommendedName>
        <fullName evidence="1">UPF0225 protein SAMN05421547_110202</fullName>
    </recommendedName>
</protein>
<dbReference type="RefSeq" id="WP_016450023.1">
    <property type="nucleotide sequence ID" value="NZ_CP141274.1"/>
</dbReference>
<evidence type="ECO:0000313" key="4">
    <source>
        <dbReference type="Proteomes" id="UP000183417"/>
    </source>
</evidence>
<dbReference type="AlphaFoldDB" id="A0A1H3PKG2"/>
<dbReference type="GeneID" id="94689963"/>
<dbReference type="InterPro" id="IPR048469">
    <property type="entry name" value="YchJ-like_M"/>
</dbReference>
<reference evidence="3 4" key="1">
    <citation type="submission" date="2016-10" db="EMBL/GenBank/DDBJ databases">
        <authorList>
            <person name="de Groot N.N."/>
        </authorList>
    </citation>
    <scope>NUCLEOTIDE SEQUENCE [LARGE SCALE GENOMIC DNA]</scope>
    <source>
        <strain evidence="3 4">LMG 24775</strain>
    </source>
</reference>
<sequence length="137" mass="15412">MSAAATSPACPCGQHDAKGRSLAFDACCGRYLDHFDDCPAPDAQALMRSRYSAFVREDAAYLLATWHASQRPATLDFEPSARWLGLAVKDFRSTGEDRAEVEFVARYRVAGRAVRLHERSRFVREGGRWFYVDGDQF</sequence>
<evidence type="ECO:0000256" key="1">
    <source>
        <dbReference type="HAMAP-Rule" id="MF_00612"/>
    </source>
</evidence>
<dbReference type="HAMAP" id="MF_00612">
    <property type="entry name" value="UPF0225"/>
    <property type="match status" value="1"/>
</dbReference>
<dbReference type="EMBL" id="FNPE01000010">
    <property type="protein sequence ID" value="SDZ01335.1"/>
    <property type="molecule type" value="Genomic_DNA"/>
</dbReference>
<evidence type="ECO:0000313" key="3">
    <source>
        <dbReference type="EMBL" id="SDZ01335.1"/>
    </source>
</evidence>
<dbReference type="InterPro" id="IPR023006">
    <property type="entry name" value="YchJ-like"/>
</dbReference>